<evidence type="ECO:0000313" key="8">
    <source>
        <dbReference type="EMBL" id="MER6427785.1"/>
    </source>
</evidence>
<name>A0ABV1U3A7_9ACTN</name>
<dbReference type="PANTHER" id="PTHR23513">
    <property type="entry name" value="INTEGRAL MEMBRANE EFFLUX PROTEIN-RELATED"/>
    <property type="match status" value="1"/>
</dbReference>
<feature type="transmembrane region" description="Helical" evidence="6">
    <location>
        <begin position="375"/>
        <end position="393"/>
    </location>
</feature>
<dbReference type="PROSITE" id="PS50850">
    <property type="entry name" value="MFS"/>
    <property type="match status" value="1"/>
</dbReference>
<dbReference type="InterPro" id="IPR036259">
    <property type="entry name" value="MFS_trans_sf"/>
</dbReference>
<evidence type="ECO:0000256" key="4">
    <source>
        <dbReference type="ARBA" id="ARBA00022989"/>
    </source>
</evidence>
<reference evidence="8 9" key="1">
    <citation type="submission" date="2024-06" db="EMBL/GenBank/DDBJ databases">
        <title>The Natural Products Discovery Center: Release of the First 8490 Sequenced Strains for Exploring Actinobacteria Biosynthetic Diversity.</title>
        <authorList>
            <person name="Kalkreuter E."/>
            <person name="Kautsar S.A."/>
            <person name="Yang D."/>
            <person name="Bader C.D."/>
            <person name="Teijaro C.N."/>
            <person name="Fluegel L."/>
            <person name="Davis C.M."/>
            <person name="Simpson J.R."/>
            <person name="Lauterbach L."/>
            <person name="Steele A.D."/>
            <person name="Gui C."/>
            <person name="Meng S."/>
            <person name="Li G."/>
            <person name="Viehrig K."/>
            <person name="Ye F."/>
            <person name="Su P."/>
            <person name="Kiefer A.F."/>
            <person name="Nichols A."/>
            <person name="Cepeda A.J."/>
            <person name="Yan W."/>
            <person name="Fan B."/>
            <person name="Jiang Y."/>
            <person name="Adhikari A."/>
            <person name="Zheng C.-J."/>
            <person name="Schuster L."/>
            <person name="Cowan T.M."/>
            <person name="Smanski M.J."/>
            <person name="Chevrette M.G."/>
            <person name="De Carvalho L.P.S."/>
            <person name="Shen B."/>
        </authorList>
    </citation>
    <scope>NUCLEOTIDE SEQUENCE [LARGE SCALE GENOMIC DNA]</scope>
    <source>
        <strain evidence="8 9">NPDC001166</strain>
    </source>
</reference>
<keyword evidence="9" id="KW-1185">Reference proteome</keyword>
<gene>
    <name evidence="8" type="ORF">ABT272_08555</name>
</gene>
<keyword evidence="3 6" id="KW-0812">Transmembrane</keyword>
<dbReference type="Gene3D" id="1.20.1250.20">
    <property type="entry name" value="MFS general substrate transporter like domains"/>
    <property type="match status" value="1"/>
</dbReference>
<feature type="domain" description="Major facilitator superfamily (MFS) profile" evidence="7">
    <location>
        <begin position="1"/>
        <end position="397"/>
    </location>
</feature>
<dbReference type="Pfam" id="PF07690">
    <property type="entry name" value="MFS_1"/>
    <property type="match status" value="1"/>
</dbReference>
<dbReference type="InterPro" id="IPR020846">
    <property type="entry name" value="MFS_dom"/>
</dbReference>
<feature type="transmembrane region" description="Helical" evidence="6">
    <location>
        <begin position="220"/>
        <end position="245"/>
    </location>
</feature>
<dbReference type="SUPFAM" id="SSF103473">
    <property type="entry name" value="MFS general substrate transporter"/>
    <property type="match status" value="1"/>
</dbReference>
<evidence type="ECO:0000256" key="5">
    <source>
        <dbReference type="ARBA" id="ARBA00023136"/>
    </source>
</evidence>
<evidence type="ECO:0000259" key="7">
    <source>
        <dbReference type="PROSITE" id="PS50850"/>
    </source>
</evidence>
<evidence type="ECO:0000256" key="3">
    <source>
        <dbReference type="ARBA" id="ARBA00022692"/>
    </source>
</evidence>
<dbReference type="PANTHER" id="PTHR23513:SF6">
    <property type="entry name" value="MAJOR FACILITATOR SUPERFAMILY ASSOCIATED DOMAIN-CONTAINING PROTEIN"/>
    <property type="match status" value="1"/>
</dbReference>
<protein>
    <submittedName>
        <fullName evidence="8">MFS transporter</fullName>
    </submittedName>
</protein>
<dbReference type="RefSeq" id="WP_352063180.1">
    <property type="nucleotide sequence ID" value="NZ_JBEPAZ010000005.1"/>
</dbReference>
<evidence type="ECO:0000256" key="1">
    <source>
        <dbReference type="ARBA" id="ARBA00004651"/>
    </source>
</evidence>
<sequence>MTSAAARTRLPGQVTAIAAAFLVSCLGDGLAITALMLDFHDRATGGLGIAALFGAMSVPAILLAGLAGRISDRHPARRVLPPLGVGLVGVCAVMSLTDAVALLVGLLAVLSGLMAIAAPVFVKALFQASPAPLISRAGALVSMASNLGFLIGPAVGAFLMDAVGLRGVLLVDAATYLAVPLVALCLPAPPESATTADPARPAQQSGFLVGLRILVQHLHLARVVLVGLVLTFALQVTNVVEIYLVRDSYGATATVFGLLTTAWAAGQIIGAGTAGRLLSERATARPAALTACAVGAALLTIAALNSLPVLFVLTALAGAANGAFGVVRQTALGRTIDSAGQGSAAAAHAALLNSATIAGLVGAGFVGAVVQPRTVYVLAGGLLLLALATTHVYRRTGPAPTTATRTEPGTVATATALPAD</sequence>
<accession>A0ABV1U3A7</accession>
<feature type="transmembrane region" description="Helical" evidence="6">
    <location>
        <begin position="286"/>
        <end position="304"/>
    </location>
</feature>
<dbReference type="Proteomes" id="UP001470023">
    <property type="component" value="Unassembled WGS sequence"/>
</dbReference>
<feature type="transmembrane region" description="Helical" evidence="6">
    <location>
        <begin position="47"/>
        <end position="67"/>
    </location>
</feature>
<feature type="transmembrane region" description="Helical" evidence="6">
    <location>
        <begin position="348"/>
        <end position="369"/>
    </location>
</feature>
<comment type="subcellular location">
    <subcellularLocation>
        <location evidence="1">Cell membrane</location>
        <topology evidence="1">Multi-pass membrane protein</topology>
    </subcellularLocation>
</comment>
<proteinExistence type="predicted"/>
<keyword evidence="5 6" id="KW-0472">Membrane</keyword>
<comment type="caution">
    <text evidence="8">The sequence shown here is derived from an EMBL/GenBank/DDBJ whole genome shotgun (WGS) entry which is preliminary data.</text>
</comment>
<feature type="transmembrane region" description="Helical" evidence="6">
    <location>
        <begin position="251"/>
        <end position="274"/>
    </location>
</feature>
<evidence type="ECO:0000256" key="2">
    <source>
        <dbReference type="ARBA" id="ARBA00022475"/>
    </source>
</evidence>
<evidence type="ECO:0000313" key="9">
    <source>
        <dbReference type="Proteomes" id="UP001470023"/>
    </source>
</evidence>
<dbReference type="PROSITE" id="PS51257">
    <property type="entry name" value="PROKAR_LIPOPROTEIN"/>
    <property type="match status" value="1"/>
</dbReference>
<dbReference type="InterPro" id="IPR011701">
    <property type="entry name" value="MFS"/>
</dbReference>
<feature type="transmembrane region" description="Helical" evidence="6">
    <location>
        <begin position="102"/>
        <end position="126"/>
    </location>
</feature>
<keyword evidence="4 6" id="KW-1133">Transmembrane helix</keyword>
<keyword evidence="2" id="KW-1003">Cell membrane</keyword>
<dbReference type="EMBL" id="JBEPAZ010000005">
    <property type="protein sequence ID" value="MER6427785.1"/>
    <property type="molecule type" value="Genomic_DNA"/>
</dbReference>
<evidence type="ECO:0000256" key="6">
    <source>
        <dbReference type="SAM" id="Phobius"/>
    </source>
</evidence>
<organism evidence="8 9">
    <name type="scientific">Streptomyces sp. 900105245</name>
    <dbReference type="NCBI Taxonomy" id="3154379"/>
    <lineage>
        <taxon>Bacteria</taxon>
        <taxon>Bacillati</taxon>
        <taxon>Actinomycetota</taxon>
        <taxon>Actinomycetes</taxon>
        <taxon>Kitasatosporales</taxon>
        <taxon>Streptomycetaceae</taxon>
        <taxon>Streptomyces</taxon>
    </lineage>
</organism>
<feature type="transmembrane region" description="Helical" evidence="6">
    <location>
        <begin position="138"/>
        <end position="159"/>
    </location>
</feature>